<reference evidence="8 9" key="1">
    <citation type="submission" date="2014-10" db="EMBL/GenBank/DDBJ databases">
        <title>Genome sequence of Clostridium aceticum DSM 1496.</title>
        <authorList>
            <person name="Poehlein A."/>
            <person name="Schiel-Bengelsdorf B."/>
            <person name="Gottschalk G."/>
            <person name="Duerre P."/>
            <person name="Daniel R."/>
        </authorList>
    </citation>
    <scope>NUCLEOTIDE SEQUENCE [LARGE SCALE GENOMIC DNA]</scope>
    <source>
        <strain evidence="8 9">DSM 1496</strain>
    </source>
</reference>
<dbReference type="UniPathway" id="UPA00115">
    <property type="reaction ID" value="UER00408"/>
</dbReference>
<evidence type="ECO:0000313" key="9">
    <source>
        <dbReference type="Proteomes" id="UP000035704"/>
    </source>
</evidence>
<feature type="binding site" evidence="7">
    <location>
        <position position="155"/>
    </location>
    <ligand>
        <name>NADP(+)</name>
        <dbReference type="ChEBI" id="CHEBI:58349"/>
    </ligand>
</feature>
<dbReference type="PROSITE" id="PS00069">
    <property type="entry name" value="G6P_DEHYDROGENASE"/>
    <property type="match status" value="1"/>
</dbReference>
<dbReference type="Pfam" id="PF02781">
    <property type="entry name" value="G6PD_C"/>
    <property type="match status" value="1"/>
</dbReference>
<dbReference type="PIRSF" id="PIRSF000110">
    <property type="entry name" value="G6PD"/>
    <property type="match status" value="1"/>
</dbReference>
<evidence type="ECO:0000313" key="8">
    <source>
        <dbReference type="EMBL" id="AKL95678.1"/>
    </source>
</evidence>
<evidence type="ECO:0000256" key="7">
    <source>
        <dbReference type="HAMAP-Rule" id="MF_00966"/>
    </source>
</evidence>
<comment type="pathway">
    <text evidence="1 7">Carbohydrate degradation; pentose phosphate pathway; D-ribulose 5-phosphate from D-glucose 6-phosphate (oxidative stage): step 1/3.</text>
</comment>
<dbReference type="GO" id="GO:0004345">
    <property type="term" value="F:glucose-6-phosphate dehydrogenase activity"/>
    <property type="evidence" value="ECO:0007669"/>
    <property type="project" value="UniProtKB-UniRule"/>
</dbReference>
<evidence type="ECO:0000256" key="5">
    <source>
        <dbReference type="ARBA" id="ARBA00023002"/>
    </source>
</evidence>
<dbReference type="PRINTS" id="PR00079">
    <property type="entry name" value="G6PDHDRGNASE"/>
</dbReference>
<dbReference type="GO" id="GO:0009051">
    <property type="term" value="P:pentose-phosphate shunt, oxidative branch"/>
    <property type="evidence" value="ECO:0007669"/>
    <property type="project" value="TreeGrafter"/>
</dbReference>
<keyword evidence="4 7" id="KW-0521">NADP</keyword>
<feature type="binding site" evidence="7">
    <location>
        <position position="49"/>
    </location>
    <ligand>
        <name>NADP(+)</name>
        <dbReference type="ChEBI" id="CHEBI:58349"/>
    </ligand>
</feature>
<comment type="catalytic activity">
    <reaction evidence="7">
        <text>D-glucose 6-phosphate + NADP(+) = 6-phospho-D-glucono-1,5-lactone + NADPH + H(+)</text>
        <dbReference type="Rhea" id="RHEA:15841"/>
        <dbReference type="ChEBI" id="CHEBI:15378"/>
        <dbReference type="ChEBI" id="CHEBI:57783"/>
        <dbReference type="ChEBI" id="CHEBI:57955"/>
        <dbReference type="ChEBI" id="CHEBI:58349"/>
        <dbReference type="ChEBI" id="CHEBI:61548"/>
        <dbReference type="EC" id="1.1.1.49"/>
    </reaction>
</comment>
<dbReference type="InterPro" id="IPR019796">
    <property type="entry name" value="G6P_DH_AS"/>
</dbReference>
<dbReference type="KEGG" id="cace:CACET_c22320"/>
<comment type="similarity">
    <text evidence="2 7">Belongs to the glucose-6-phosphate dehydrogenase family.</text>
</comment>
<name>A0A0D8I8Z5_9CLOT</name>
<dbReference type="Gene3D" id="3.40.50.720">
    <property type="entry name" value="NAD(P)-binding Rossmann-like Domain"/>
    <property type="match status" value="1"/>
</dbReference>
<dbReference type="AlphaFoldDB" id="A0A0D8I8Z5"/>
<dbReference type="RefSeq" id="WP_044825018.1">
    <property type="nucleotide sequence ID" value="NZ_CP009687.1"/>
</dbReference>
<dbReference type="PANTHER" id="PTHR23429">
    <property type="entry name" value="GLUCOSE-6-PHOSPHATE 1-DEHYDROGENASE G6PD"/>
    <property type="match status" value="1"/>
</dbReference>
<feature type="binding site" evidence="7">
    <location>
        <position position="189"/>
    </location>
    <ligand>
        <name>substrate</name>
    </ligand>
</feature>
<dbReference type="SUPFAM" id="SSF55347">
    <property type="entry name" value="Glyceraldehyde-3-phosphate dehydrogenase-like, C-terminal domain"/>
    <property type="match status" value="1"/>
</dbReference>
<dbReference type="Proteomes" id="UP000035704">
    <property type="component" value="Chromosome"/>
</dbReference>
<dbReference type="InterPro" id="IPR022675">
    <property type="entry name" value="G6P_DH_C"/>
</dbReference>
<evidence type="ECO:0000256" key="2">
    <source>
        <dbReference type="ARBA" id="ARBA00009975"/>
    </source>
</evidence>
<feature type="binding site" evidence="7">
    <location>
        <position position="347"/>
    </location>
    <ligand>
        <name>substrate</name>
    </ligand>
</feature>
<accession>A0A0D8I8Z5</accession>
<dbReference type="NCBIfam" id="TIGR00871">
    <property type="entry name" value="zwf"/>
    <property type="match status" value="1"/>
</dbReference>
<dbReference type="InterPro" id="IPR036291">
    <property type="entry name" value="NAD(P)-bd_dom_sf"/>
</dbReference>
<evidence type="ECO:0000256" key="4">
    <source>
        <dbReference type="ARBA" id="ARBA00022857"/>
    </source>
</evidence>
<dbReference type="InterPro" id="IPR001282">
    <property type="entry name" value="G6P_DH"/>
</dbReference>
<evidence type="ECO:0000256" key="6">
    <source>
        <dbReference type="ARBA" id="ARBA00023277"/>
    </source>
</evidence>
<dbReference type="EMBL" id="CP009687">
    <property type="protein sequence ID" value="AKL95678.1"/>
    <property type="molecule type" value="Genomic_DNA"/>
</dbReference>
<sequence length="494" mass="57898">MDTNLDLSCTLVIFGATGDLTHRKLLPAIYNLQYQKLLPESFIIMAIGRKNKTSETYREEAYKAIKSFSRFPMEKEIWDDMSHKIYYKSMDFLENEKYVELESSLKSIDDKHNTKGNRIYYMAVAPENFEPIIDKLHSYVIKREGKTWHRVVIEKPFGKDLESAQYLNSKIVEVFQEKNTYRIDHYLGKEMLQNIMVLRFANMFFEPLWNSKYIDSIQISSSEKVGVEDRGGYYEKAGAMRDMVQSHMLQLVSLIGMEPPNDLDTESIRNEKVKVLKALKKITQENIEENTVRGQYGASQSDKESFLGYREENRVSAISDTETYVALKVFIENFRWAGVPFYIRTGKRMPEKSTEIIIQFKSIENILYFKEKALQPNLLVIRIQPKEGVFFQFNAKEPGTQQKIIPVQMDFCQNCRMGINSPEAYERLIYDVMRGDSTLFARWDEVEYSWRFVDNILEAWRNQKPDFPNYGAGTWGPKEADILLNKDKRSWINI</sequence>
<comment type="function">
    <text evidence="7">Catalyzes the oxidation of glucose 6-phosphate to 6-phosphogluconolactone.</text>
</comment>
<comment type="caution">
    <text evidence="7">Lacks conserved residue(s) required for the propagation of feature annotation.</text>
</comment>
<gene>
    <name evidence="7 8" type="primary">zwf</name>
    <name evidence="8" type="ORF">CACET_c22320</name>
</gene>
<evidence type="ECO:0000256" key="1">
    <source>
        <dbReference type="ARBA" id="ARBA00004937"/>
    </source>
</evidence>
<organism evidence="8 9">
    <name type="scientific">Clostridium aceticum</name>
    <dbReference type="NCBI Taxonomy" id="84022"/>
    <lineage>
        <taxon>Bacteria</taxon>
        <taxon>Bacillati</taxon>
        <taxon>Bacillota</taxon>
        <taxon>Clostridia</taxon>
        <taxon>Eubacteriales</taxon>
        <taxon>Clostridiaceae</taxon>
        <taxon>Clostridium</taxon>
    </lineage>
</organism>
<dbReference type="InterPro" id="IPR022674">
    <property type="entry name" value="G6P_DH_NAD-bd"/>
</dbReference>
<dbReference type="STRING" id="84022.CACET_c22320"/>
<dbReference type="GO" id="GO:0050661">
    <property type="term" value="F:NADP binding"/>
    <property type="evidence" value="ECO:0007669"/>
    <property type="project" value="UniProtKB-UniRule"/>
</dbReference>
<feature type="binding site" evidence="7">
    <location>
        <position position="352"/>
    </location>
    <ligand>
        <name>substrate</name>
    </ligand>
</feature>
<keyword evidence="5 7" id="KW-0560">Oxidoreductase</keyword>
<proteinExistence type="inferred from homology"/>
<dbReference type="GO" id="GO:0005829">
    <property type="term" value="C:cytosol"/>
    <property type="evidence" value="ECO:0007669"/>
    <property type="project" value="TreeGrafter"/>
</dbReference>
<keyword evidence="3 7" id="KW-0313">Glucose metabolism</keyword>
<dbReference type="GO" id="GO:0006006">
    <property type="term" value="P:glucose metabolic process"/>
    <property type="evidence" value="ECO:0007669"/>
    <property type="project" value="UniProtKB-KW"/>
</dbReference>
<dbReference type="HAMAP" id="MF_00966">
    <property type="entry name" value="G6PD"/>
    <property type="match status" value="1"/>
</dbReference>
<feature type="binding site" evidence="7">
    <location>
        <position position="242"/>
    </location>
    <ligand>
        <name>substrate</name>
    </ligand>
</feature>
<feature type="binding site" evidence="7">
    <location>
        <begin position="91"/>
        <end position="92"/>
    </location>
    <ligand>
        <name>NADP(+)</name>
        <dbReference type="ChEBI" id="CHEBI:58349"/>
    </ligand>
</feature>
<dbReference type="OrthoDB" id="9802739at2"/>
<feature type="binding site" evidence="7">
    <location>
        <position position="185"/>
    </location>
    <ligand>
        <name>substrate</name>
    </ligand>
</feature>
<dbReference type="PANTHER" id="PTHR23429:SF0">
    <property type="entry name" value="GLUCOSE-6-PHOSPHATE 1-DEHYDROGENASE"/>
    <property type="match status" value="1"/>
</dbReference>
<feature type="active site" description="Proton acceptor" evidence="7">
    <location>
        <position position="247"/>
    </location>
</feature>
<feature type="binding site" evidence="7">
    <location>
        <position position="223"/>
    </location>
    <ligand>
        <name>substrate</name>
    </ligand>
</feature>
<evidence type="ECO:0000256" key="3">
    <source>
        <dbReference type="ARBA" id="ARBA00022526"/>
    </source>
</evidence>
<keyword evidence="9" id="KW-1185">Reference proteome</keyword>
<protein>
    <recommendedName>
        <fullName evidence="7">Glucose-6-phosphate 1-dehydrogenase</fullName>
        <shortName evidence="7">G6PD</shortName>
        <ecNumber evidence="7">1.1.1.49</ecNumber>
    </recommendedName>
</protein>
<dbReference type="EC" id="1.1.1.49" evidence="7"/>
<dbReference type="PATRIC" id="fig|84022.5.peg.475"/>
<keyword evidence="6 7" id="KW-0119">Carbohydrate metabolism</keyword>
<dbReference type="Pfam" id="PF00479">
    <property type="entry name" value="G6PD_N"/>
    <property type="match status" value="1"/>
</dbReference>
<dbReference type="SUPFAM" id="SSF51735">
    <property type="entry name" value="NAD(P)-binding Rossmann-fold domains"/>
    <property type="match status" value="1"/>
</dbReference>
<dbReference type="Gene3D" id="3.30.360.10">
    <property type="entry name" value="Dihydrodipicolinate Reductase, domain 2"/>
    <property type="match status" value="1"/>
</dbReference>